<evidence type="ECO:0000313" key="1">
    <source>
        <dbReference type="EMBL" id="KAF7274944.1"/>
    </source>
</evidence>
<name>A0A834I6L7_RHYFE</name>
<dbReference type="Proteomes" id="UP000625711">
    <property type="component" value="Unassembled WGS sequence"/>
</dbReference>
<reference evidence="1" key="1">
    <citation type="submission" date="2020-08" db="EMBL/GenBank/DDBJ databases">
        <title>Genome sequencing and assembly of the red palm weevil Rhynchophorus ferrugineus.</title>
        <authorList>
            <person name="Dias G.B."/>
            <person name="Bergman C.M."/>
            <person name="Manee M."/>
        </authorList>
    </citation>
    <scope>NUCLEOTIDE SEQUENCE</scope>
    <source>
        <strain evidence="1">AA-2017</strain>
        <tissue evidence="1">Whole larva</tissue>
    </source>
</reference>
<sequence>GISSRQPIESGSDFLGRVPDATRISPLLNRNPFLKVDKNPTDDKVVVHIGRKWKQNSIANDRRFHLNNFKANYTENPTAKPTGKCVQK</sequence>
<dbReference type="AlphaFoldDB" id="A0A834I6L7"/>
<accession>A0A834I6L7</accession>
<gene>
    <name evidence="1" type="ORF">GWI33_012393</name>
</gene>
<feature type="non-terminal residue" evidence="1">
    <location>
        <position position="1"/>
    </location>
</feature>
<organism evidence="1 2">
    <name type="scientific">Rhynchophorus ferrugineus</name>
    <name type="common">Red palm weevil</name>
    <name type="synonym">Curculio ferrugineus</name>
    <dbReference type="NCBI Taxonomy" id="354439"/>
    <lineage>
        <taxon>Eukaryota</taxon>
        <taxon>Metazoa</taxon>
        <taxon>Ecdysozoa</taxon>
        <taxon>Arthropoda</taxon>
        <taxon>Hexapoda</taxon>
        <taxon>Insecta</taxon>
        <taxon>Pterygota</taxon>
        <taxon>Neoptera</taxon>
        <taxon>Endopterygota</taxon>
        <taxon>Coleoptera</taxon>
        <taxon>Polyphaga</taxon>
        <taxon>Cucujiformia</taxon>
        <taxon>Curculionidae</taxon>
        <taxon>Dryophthorinae</taxon>
        <taxon>Rhynchophorus</taxon>
    </lineage>
</organism>
<dbReference type="EMBL" id="JAACXV010011745">
    <property type="protein sequence ID" value="KAF7274944.1"/>
    <property type="molecule type" value="Genomic_DNA"/>
</dbReference>
<protein>
    <submittedName>
        <fullName evidence="1">Uncharacterized protein</fullName>
    </submittedName>
</protein>
<comment type="caution">
    <text evidence="1">The sequence shown here is derived from an EMBL/GenBank/DDBJ whole genome shotgun (WGS) entry which is preliminary data.</text>
</comment>
<proteinExistence type="predicted"/>
<keyword evidence="2" id="KW-1185">Reference proteome</keyword>
<evidence type="ECO:0000313" key="2">
    <source>
        <dbReference type="Proteomes" id="UP000625711"/>
    </source>
</evidence>